<dbReference type="PROSITE" id="PS51352">
    <property type="entry name" value="THIOREDOXIN_2"/>
    <property type="match status" value="1"/>
</dbReference>
<keyword evidence="9" id="KW-1185">Reference proteome</keyword>
<dbReference type="InterPro" id="IPR013766">
    <property type="entry name" value="Thioredoxin_domain"/>
</dbReference>
<evidence type="ECO:0000256" key="6">
    <source>
        <dbReference type="ARBA" id="ARBA00023284"/>
    </source>
</evidence>
<keyword evidence="3" id="KW-0732">Signal</keyword>
<evidence type="ECO:0000313" key="8">
    <source>
        <dbReference type="EMBL" id="QRG06541.1"/>
    </source>
</evidence>
<comment type="function">
    <text evidence="1">May be required for disulfide bond formation in some proteins.</text>
</comment>
<accession>A0A974PNM2</accession>
<dbReference type="PANTHER" id="PTHR13887">
    <property type="entry name" value="GLUTATHIONE S-TRANSFERASE KAPPA"/>
    <property type="match status" value="1"/>
</dbReference>
<protein>
    <submittedName>
        <fullName evidence="8">Thioredoxin domain-containing protein</fullName>
    </submittedName>
</protein>
<name>A0A974PNM2_9HYPH</name>
<organism evidence="8 9">
    <name type="scientific">Xanthobacter dioxanivorans</name>
    <dbReference type="NCBI Taxonomy" id="2528964"/>
    <lineage>
        <taxon>Bacteria</taxon>
        <taxon>Pseudomonadati</taxon>
        <taxon>Pseudomonadota</taxon>
        <taxon>Alphaproteobacteria</taxon>
        <taxon>Hyphomicrobiales</taxon>
        <taxon>Xanthobacteraceae</taxon>
        <taxon>Xanthobacter</taxon>
    </lineage>
</organism>
<evidence type="ECO:0000256" key="2">
    <source>
        <dbReference type="ARBA" id="ARBA00005791"/>
    </source>
</evidence>
<dbReference type="GO" id="GO:0016491">
    <property type="term" value="F:oxidoreductase activity"/>
    <property type="evidence" value="ECO:0007669"/>
    <property type="project" value="UniProtKB-KW"/>
</dbReference>
<dbReference type="InterPro" id="IPR036249">
    <property type="entry name" value="Thioredoxin-like_sf"/>
</dbReference>
<evidence type="ECO:0000256" key="5">
    <source>
        <dbReference type="ARBA" id="ARBA00023157"/>
    </source>
</evidence>
<dbReference type="KEGG" id="xdi:EZH22_27030"/>
<evidence type="ECO:0000259" key="7">
    <source>
        <dbReference type="PROSITE" id="PS51352"/>
    </source>
</evidence>
<gene>
    <name evidence="8" type="ORF">EZH22_27030</name>
</gene>
<comment type="similarity">
    <text evidence="2">Belongs to the thioredoxin family. DsbA subfamily.</text>
</comment>
<keyword evidence="6" id="KW-0676">Redox-active center</keyword>
<dbReference type="InterPro" id="IPR012336">
    <property type="entry name" value="Thioredoxin-like_fold"/>
</dbReference>
<dbReference type="SUPFAM" id="SSF52833">
    <property type="entry name" value="Thioredoxin-like"/>
    <property type="match status" value="1"/>
</dbReference>
<dbReference type="PANTHER" id="PTHR13887:SF14">
    <property type="entry name" value="DISULFIDE BOND FORMATION PROTEIN D"/>
    <property type="match status" value="1"/>
</dbReference>
<keyword evidence="4" id="KW-0560">Oxidoreductase</keyword>
<dbReference type="Proteomes" id="UP000596427">
    <property type="component" value="Chromosome"/>
</dbReference>
<dbReference type="Gene3D" id="3.40.30.10">
    <property type="entry name" value="Glutaredoxin"/>
    <property type="match status" value="1"/>
</dbReference>
<reference evidence="8 9" key="1">
    <citation type="submission" date="2020-10" db="EMBL/GenBank/DDBJ databases">
        <title>Degradation of 1,4-Dioxane by Xanthobacter sp. YN2, via a Novel Group-2 Soluble Di-Iron Monooxygenase.</title>
        <authorList>
            <person name="Ma F."/>
            <person name="Wang Y."/>
            <person name="Yang J."/>
            <person name="Guo H."/>
            <person name="Su D."/>
            <person name="Yu L."/>
        </authorList>
    </citation>
    <scope>NUCLEOTIDE SEQUENCE [LARGE SCALE GENOMIC DNA]</scope>
    <source>
        <strain evidence="8 9">YN2</strain>
    </source>
</reference>
<proteinExistence type="inferred from homology"/>
<sequence>MTHLIPPVSADDHSQGPADAPVTLIEYGDYECPYCGEAYPVLKAVQHAMGARLRFVFRNFPLTEAHPHAGRAAEFAEAGASVGRFWAAHDMLYEHQDRLDDESLLAYGQELGIERSVMRAAFEGRFDEKIRHDFTGGLRGGVNGTPCLFINGRRYDGPRDVGSLVEALQAAAKAGA</sequence>
<keyword evidence="5" id="KW-1015">Disulfide bond</keyword>
<dbReference type="EMBL" id="CP063362">
    <property type="protein sequence ID" value="QRG06541.1"/>
    <property type="molecule type" value="Genomic_DNA"/>
</dbReference>
<dbReference type="Pfam" id="PF13462">
    <property type="entry name" value="Thioredoxin_4"/>
    <property type="match status" value="1"/>
</dbReference>
<evidence type="ECO:0000256" key="4">
    <source>
        <dbReference type="ARBA" id="ARBA00023002"/>
    </source>
</evidence>
<dbReference type="RefSeq" id="WP_203193447.1">
    <property type="nucleotide sequence ID" value="NZ_CP063362.1"/>
</dbReference>
<feature type="domain" description="Thioredoxin" evidence="7">
    <location>
        <begin position="1"/>
        <end position="173"/>
    </location>
</feature>
<evidence type="ECO:0000256" key="1">
    <source>
        <dbReference type="ARBA" id="ARBA00003565"/>
    </source>
</evidence>
<evidence type="ECO:0000256" key="3">
    <source>
        <dbReference type="ARBA" id="ARBA00022729"/>
    </source>
</evidence>
<evidence type="ECO:0000313" key="9">
    <source>
        <dbReference type="Proteomes" id="UP000596427"/>
    </source>
</evidence>
<dbReference type="AlphaFoldDB" id="A0A974PNM2"/>